<organism evidence="7">
    <name type="scientific">Rouxiella sp. WC2420</name>
    <dbReference type="NCBI Taxonomy" id="3234145"/>
    <lineage>
        <taxon>Bacteria</taxon>
        <taxon>Pseudomonadati</taxon>
        <taxon>Pseudomonadota</taxon>
        <taxon>Gammaproteobacteria</taxon>
        <taxon>Enterobacterales</taxon>
        <taxon>Yersiniaceae</taxon>
        <taxon>Rouxiella</taxon>
    </lineage>
</organism>
<feature type="active site" evidence="6">
    <location>
        <position position="389"/>
    </location>
</feature>
<dbReference type="CDD" id="cd02440">
    <property type="entry name" value="AdoMet_MTases"/>
    <property type="match status" value="1"/>
</dbReference>
<name>A0AB39VLW3_9GAMM</name>
<dbReference type="Gene3D" id="3.40.50.150">
    <property type="entry name" value="Vaccinia Virus protein VP39"/>
    <property type="match status" value="1"/>
</dbReference>
<dbReference type="PIRSF" id="PIRSF003085">
    <property type="entry name" value="CMAS"/>
    <property type="match status" value="1"/>
</dbReference>
<keyword evidence="3 7" id="KW-0808">Transferase</keyword>
<keyword evidence="5" id="KW-0443">Lipid metabolism</keyword>
<gene>
    <name evidence="7" type="ORF">AB3G37_17985</name>
</gene>
<dbReference type="InterPro" id="IPR003333">
    <property type="entry name" value="CMAS"/>
</dbReference>
<keyword evidence="2 7" id="KW-0489">Methyltransferase</keyword>
<sequence>MNSPDLRLAQHAGSRRRKGSRTLLLRMLKQLRGAGLTLQEFDNEPMFFGDDTAPLQGQIEIHDLRVYRRVLLGGSIAAGESYIDGDWTTPNLTVVLQLLAENLVLVDKIEARFSWLTSPVNSVLHFLRRNSPSQARKNISAHYDLGNDFYQGFLDENMLYSSAWFQGPHMTLEEAQQAKMRRLCDQLELRAEDHLLEIGTGWGAMAEFAAREYGCKVTTTTISREQFDFATRRIEKAGLSTQVTVLFEDYRALRGQYDKLVSIEMIEAVGKRYLPTFFKRCNALLKPRGRMALQAITIADQRYEHYSRNVDFIQRYVFPGGFLPSINAMTESMTRHTGLVVRDLFDIGNDYARTLHEWRERVLRYWNMQNAQYTDERFRRLWVFYLCYCEAGFRARTISTVQLVAERRA</sequence>
<accession>A0AB39VLW3</accession>
<evidence type="ECO:0000256" key="5">
    <source>
        <dbReference type="ARBA" id="ARBA00023098"/>
    </source>
</evidence>
<comment type="similarity">
    <text evidence="1">Belongs to the CFA/CMAS family.</text>
</comment>
<dbReference type="Pfam" id="PF02353">
    <property type="entry name" value="CMAS"/>
    <property type="match status" value="1"/>
</dbReference>
<evidence type="ECO:0000256" key="1">
    <source>
        <dbReference type="ARBA" id="ARBA00010815"/>
    </source>
</evidence>
<dbReference type="InterPro" id="IPR029063">
    <property type="entry name" value="SAM-dependent_MTases_sf"/>
</dbReference>
<proteinExistence type="inferred from homology"/>
<evidence type="ECO:0000256" key="4">
    <source>
        <dbReference type="ARBA" id="ARBA00022691"/>
    </source>
</evidence>
<evidence type="ECO:0000256" key="2">
    <source>
        <dbReference type="ARBA" id="ARBA00022603"/>
    </source>
</evidence>
<dbReference type="EC" id="2.1.1.-" evidence="7"/>
<protein>
    <submittedName>
        <fullName evidence="7">Class I SAM-dependent methyltransferase</fullName>
        <ecNumber evidence="7">2.1.1.-</ecNumber>
    </submittedName>
</protein>
<reference evidence="7" key="1">
    <citation type="submission" date="2024-07" db="EMBL/GenBank/DDBJ databases">
        <authorList>
            <person name="Biller S.J."/>
        </authorList>
    </citation>
    <scope>NUCLEOTIDE SEQUENCE</scope>
    <source>
        <strain evidence="7">WC2420</strain>
    </source>
</reference>
<dbReference type="InterPro" id="IPR050723">
    <property type="entry name" value="CFA/CMAS"/>
</dbReference>
<dbReference type="EMBL" id="CP165628">
    <property type="protein sequence ID" value="XDU71420.1"/>
    <property type="molecule type" value="Genomic_DNA"/>
</dbReference>
<dbReference type="AlphaFoldDB" id="A0AB39VLW3"/>
<dbReference type="PANTHER" id="PTHR43667:SF2">
    <property type="entry name" value="FATTY ACID C-METHYL TRANSFERASE"/>
    <property type="match status" value="1"/>
</dbReference>
<evidence type="ECO:0000256" key="3">
    <source>
        <dbReference type="ARBA" id="ARBA00022679"/>
    </source>
</evidence>
<evidence type="ECO:0000313" key="7">
    <source>
        <dbReference type="EMBL" id="XDU71420.1"/>
    </source>
</evidence>
<evidence type="ECO:0000256" key="6">
    <source>
        <dbReference type="PIRSR" id="PIRSR003085-1"/>
    </source>
</evidence>
<dbReference type="GO" id="GO:0008610">
    <property type="term" value="P:lipid biosynthetic process"/>
    <property type="evidence" value="ECO:0007669"/>
    <property type="project" value="InterPro"/>
</dbReference>
<dbReference type="GO" id="GO:0008168">
    <property type="term" value="F:methyltransferase activity"/>
    <property type="evidence" value="ECO:0007669"/>
    <property type="project" value="UniProtKB-KW"/>
</dbReference>
<dbReference type="PANTHER" id="PTHR43667">
    <property type="entry name" value="CYCLOPROPANE-FATTY-ACYL-PHOSPHOLIPID SYNTHASE"/>
    <property type="match status" value="1"/>
</dbReference>
<dbReference type="GO" id="GO:0032259">
    <property type="term" value="P:methylation"/>
    <property type="evidence" value="ECO:0007669"/>
    <property type="project" value="UniProtKB-KW"/>
</dbReference>
<dbReference type="SUPFAM" id="SSF53335">
    <property type="entry name" value="S-adenosyl-L-methionine-dependent methyltransferases"/>
    <property type="match status" value="1"/>
</dbReference>
<keyword evidence="4" id="KW-0949">S-adenosyl-L-methionine</keyword>